<keyword evidence="3" id="KW-1003">Cell membrane</keyword>
<evidence type="ECO:0000256" key="1">
    <source>
        <dbReference type="ARBA" id="ARBA00004651"/>
    </source>
</evidence>
<accession>A0A5B0WDI6</accession>
<dbReference type="OrthoDB" id="9808136at2"/>
<dbReference type="Proteomes" id="UP000323608">
    <property type="component" value="Unassembled WGS sequence"/>
</dbReference>
<proteinExistence type="predicted"/>
<feature type="transmembrane region" description="Helical" evidence="9">
    <location>
        <begin position="295"/>
        <end position="313"/>
    </location>
</feature>
<evidence type="ECO:0000256" key="7">
    <source>
        <dbReference type="ARBA" id="ARBA00023136"/>
    </source>
</evidence>
<dbReference type="PANTHER" id="PTHR32196:SF21">
    <property type="entry name" value="ABC TRANSPORTER PERMEASE PROTEIN YPHD-RELATED"/>
    <property type="match status" value="1"/>
</dbReference>
<evidence type="ECO:0000256" key="6">
    <source>
        <dbReference type="ARBA" id="ARBA00022989"/>
    </source>
</evidence>
<keyword evidence="7 9" id="KW-0472">Membrane</keyword>
<name>A0A5B0WDI6_RHITR</name>
<dbReference type="InterPro" id="IPR001851">
    <property type="entry name" value="ABC_transp_permease"/>
</dbReference>
<evidence type="ECO:0000256" key="3">
    <source>
        <dbReference type="ARBA" id="ARBA00022475"/>
    </source>
</evidence>
<keyword evidence="5 9" id="KW-0812">Transmembrane</keyword>
<sequence length="345" mass="35642">MPTMRQPKASPGMSHKRAPPDQELRMNMTIQSLPADSKFNIPKAAYAALAIVAVTVIAGLTTPTFATVDNLFVVIRAASITGIVAIGMSYITISGNLFALSASSLGALLAVLFALITSHLGFGTGIVLTLLIAAVAGVAQGLAVNLIGNPIITTLAFGTVFRGLAALFSGNSILRIDSNAALLLGTARPLGVPTQSWVFLLAALISWFIIRHVKLGREIVLCGANKETATASGLNVGLVTVVACVALSVGVAIMGILTVSQFSQAKADLFMGYDFDYIAAVLVGGVALRGGRGSPIQAALGAVLIALLQNFMLLNGYSAGLRMTIVGLLVIVSISVFHVLQGKSR</sequence>
<evidence type="ECO:0000256" key="8">
    <source>
        <dbReference type="SAM" id="MobiDB-lite"/>
    </source>
</evidence>
<dbReference type="Pfam" id="PF02653">
    <property type="entry name" value="BPD_transp_2"/>
    <property type="match status" value="1"/>
</dbReference>
<evidence type="ECO:0000313" key="11">
    <source>
        <dbReference type="Proteomes" id="UP000323608"/>
    </source>
</evidence>
<evidence type="ECO:0000256" key="2">
    <source>
        <dbReference type="ARBA" id="ARBA00022448"/>
    </source>
</evidence>
<dbReference type="EMBL" id="VNIP01000004">
    <property type="protein sequence ID" value="KAA1183959.1"/>
    <property type="molecule type" value="Genomic_DNA"/>
</dbReference>
<comment type="caution">
    <text evidence="10">The sequence shown here is derived from an EMBL/GenBank/DDBJ whole genome shotgun (WGS) entry which is preliminary data.</text>
</comment>
<feature type="transmembrane region" description="Helical" evidence="9">
    <location>
        <begin position="319"/>
        <end position="340"/>
    </location>
</feature>
<dbReference type="AlphaFoldDB" id="A0A5B0WDI6"/>
<dbReference type="GO" id="GO:0005886">
    <property type="term" value="C:plasma membrane"/>
    <property type="evidence" value="ECO:0007669"/>
    <property type="project" value="UniProtKB-SubCell"/>
</dbReference>
<feature type="region of interest" description="Disordered" evidence="8">
    <location>
        <begin position="1"/>
        <end position="20"/>
    </location>
</feature>
<feature type="transmembrane region" description="Helical" evidence="9">
    <location>
        <begin position="269"/>
        <end position="288"/>
    </location>
</feature>
<dbReference type="CDD" id="cd06579">
    <property type="entry name" value="TM_PBP1_transp_AraH_like"/>
    <property type="match status" value="1"/>
</dbReference>
<gene>
    <name evidence="10" type="ORF">FP026_08065</name>
</gene>
<keyword evidence="2" id="KW-0813">Transport</keyword>
<comment type="subcellular location">
    <subcellularLocation>
        <location evidence="1">Cell membrane</location>
        <topology evidence="1">Multi-pass membrane protein</topology>
    </subcellularLocation>
</comment>
<evidence type="ECO:0000313" key="10">
    <source>
        <dbReference type="EMBL" id="KAA1183959.1"/>
    </source>
</evidence>
<evidence type="ECO:0000256" key="5">
    <source>
        <dbReference type="ARBA" id="ARBA00022692"/>
    </source>
</evidence>
<feature type="transmembrane region" description="Helical" evidence="9">
    <location>
        <begin position="151"/>
        <end position="174"/>
    </location>
</feature>
<dbReference type="PANTHER" id="PTHR32196">
    <property type="entry name" value="ABC TRANSPORTER PERMEASE PROTEIN YPHD-RELATED-RELATED"/>
    <property type="match status" value="1"/>
</dbReference>
<feature type="transmembrane region" description="Helical" evidence="9">
    <location>
        <begin position="234"/>
        <end position="257"/>
    </location>
</feature>
<reference evidence="10 11" key="1">
    <citation type="submission" date="2019-07" db="EMBL/GenBank/DDBJ databases">
        <title>The Draft Genome Sequence of Rhizobium tropici SARCC-755 Associated with Superior Nodulation on Pigeonpea (Cajanus cajan (L.) Millsp.).</title>
        <authorList>
            <person name="Bopape F.L."/>
            <person name="Hassen A.I."/>
            <person name="Swanevelder Z.H."/>
            <person name="Gwata E.T."/>
        </authorList>
    </citation>
    <scope>NUCLEOTIDE SEQUENCE [LARGE SCALE GENOMIC DNA]</scope>
    <source>
        <strain evidence="10 11">SARCC-755</strain>
    </source>
</reference>
<evidence type="ECO:0000256" key="4">
    <source>
        <dbReference type="ARBA" id="ARBA00022519"/>
    </source>
</evidence>
<keyword evidence="6 9" id="KW-1133">Transmembrane helix</keyword>
<feature type="transmembrane region" description="Helical" evidence="9">
    <location>
        <begin position="71"/>
        <end position="90"/>
    </location>
</feature>
<keyword evidence="4" id="KW-0997">Cell inner membrane</keyword>
<protein>
    <submittedName>
        <fullName evidence="10">ABC transporter permease</fullName>
    </submittedName>
</protein>
<feature type="transmembrane region" description="Helical" evidence="9">
    <location>
        <begin position="97"/>
        <end position="116"/>
    </location>
</feature>
<feature type="transmembrane region" description="Helical" evidence="9">
    <location>
        <begin position="44"/>
        <end position="65"/>
    </location>
</feature>
<feature type="transmembrane region" description="Helical" evidence="9">
    <location>
        <begin position="122"/>
        <end position="144"/>
    </location>
</feature>
<feature type="transmembrane region" description="Helical" evidence="9">
    <location>
        <begin position="194"/>
        <end position="213"/>
    </location>
</feature>
<organism evidence="10 11">
    <name type="scientific">Rhizobium tropici</name>
    <dbReference type="NCBI Taxonomy" id="398"/>
    <lineage>
        <taxon>Bacteria</taxon>
        <taxon>Pseudomonadati</taxon>
        <taxon>Pseudomonadota</taxon>
        <taxon>Alphaproteobacteria</taxon>
        <taxon>Hyphomicrobiales</taxon>
        <taxon>Rhizobiaceae</taxon>
        <taxon>Rhizobium/Agrobacterium group</taxon>
        <taxon>Rhizobium</taxon>
    </lineage>
</organism>
<dbReference type="GO" id="GO:0022857">
    <property type="term" value="F:transmembrane transporter activity"/>
    <property type="evidence" value="ECO:0007669"/>
    <property type="project" value="InterPro"/>
</dbReference>
<evidence type="ECO:0000256" key="9">
    <source>
        <dbReference type="SAM" id="Phobius"/>
    </source>
</evidence>